<dbReference type="EMBL" id="JAUCMV010000001">
    <property type="protein sequence ID" value="KAK0422924.1"/>
    <property type="molecule type" value="Genomic_DNA"/>
</dbReference>
<protein>
    <submittedName>
        <fullName evidence="1">Uncharacterized protein</fullName>
    </submittedName>
</protein>
<name>A0AA39IGP7_9BILA</name>
<keyword evidence="2" id="KW-1185">Reference proteome</keyword>
<dbReference type="Proteomes" id="UP001175271">
    <property type="component" value="Unassembled WGS sequence"/>
</dbReference>
<evidence type="ECO:0000313" key="2">
    <source>
        <dbReference type="Proteomes" id="UP001175271"/>
    </source>
</evidence>
<accession>A0AA39IGP7</accession>
<reference evidence="1" key="1">
    <citation type="submission" date="2023-06" db="EMBL/GenBank/DDBJ databases">
        <title>Genomic analysis of the entomopathogenic nematode Steinernema hermaphroditum.</title>
        <authorList>
            <person name="Schwarz E.M."/>
            <person name="Heppert J.K."/>
            <person name="Baniya A."/>
            <person name="Schwartz H.T."/>
            <person name="Tan C.-H."/>
            <person name="Antoshechkin I."/>
            <person name="Sternberg P.W."/>
            <person name="Goodrich-Blair H."/>
            <person name="Dillman A.R."/>
        </authorList>
    </citation>
    <scope>NUCLEOTIDE SEQUENCE</scope>
    <source>
        <strain evidence="1">PS9179</strain>
        <tissue evidence="1">Whole animal</tissue>
    </source>
</reference>
<comment type="caution">
    <text evidence="1">The sequence shown here is derived from an EMBL/GenBank/DDBJ whole genome shotgun (WGS) entry which is preliminary data.</text>
</comment>
<sequence length="80" mass="8525">MATSNWAMYINQHGQKSGEGRKLVCVTVVGRDEEQGTRSGGGGGGWRRSRAGDAAVAATSLLEEFLVWVLTILKMQSAGQ</sequence>
<proteinExistence type="predicted"/>
<organism evidence="1 2">
    <name type="scientific">Steinernema hermaphroditum</name>
    <dbReference type="NCBI Taxonomy" id="289476"/>
    <lineage>
        <taxon>Eukaryota</taxon>
        <taxon>Metazoa</taxon>
        <taxon>Ecdysozoa</taxon>
        <taxon>Nematoda</taxon>
        <taxon>Chromadorea</taxon>
        <taxon>Rhabditida</taxon>
        <taxon>Tylenchina</taxon>
        <taxon>Panagrolaimomorpha</taxon>
        <taxon>Strongyloidoidea</taxon>
        <taxon>Steinernematidae</taxon>
        <taxon>Steinernema</taxon>
    </lineage>
</organism>
<gene>
    <name evidence="1" type="ORF">QR680_007870</name>
</gene>
<evidence type="ECO:0000313" key="1">
    <source>
        <dbReference type="EMBL" id="KAK0422924.1"/>
    </source>
</evidence>
<dbReference type="AlphaFoldDB" id="A0AA39IGP7"/>